<keyword evidence="4" id="KW-1185">Reference proteome</keyword>
<dbReference type="KEGG" id="nhu:H0264_35920"/>
<evidence type="ECO:0000313" key="3">
    <source>
        <dbReference type="EMBL" id="QLY30447.1"/>
    </source>
</evidence>
<dbReference type="PROSITE" id="PS51257">
    <property type="entry name" value="PROKAR_LIPOPROTEIN"/>
    <property type="match status" value="1"/>
</dbReference>
<dbReference type="Proteomes" id="UP000515512">
    <property type="component" value="Chromosome"/>
</dbReference>
<evidence type="ECO:0000256" key="1">
    <source>
        <dbReference type="SAM" id="MobiDB-lite"/>
    </source>
</evidence>
<feature type="signal peptide" evidence="2">
    <location>
        <begin position="1"/>
        <end position="23"/>
    </location>
</feature>
<sequence length="265" mass="27035">MAKSGAGVVWGAAAIVVCSVLTACGGSDQHAGHTTVTPNPSRALTSTAPQPSSTIDRTTTPAATAPVGEVPGNPAAAAALRPWVADLLAGDLDTLVRKCWTIEPGNARAMYADEDAILAAVAEPGIDGQFAVLWKGPAVTVSVKRTEIASGYACPRVAPTGSAMNYNEADAAYAVHRYLSRFIGKPVNPADTEGAYPLVCPGSVLANNPGRLTGTTAFAAPTATRTDLGTAEVTVPVTNSSNVTQPVTFLLAVASEGYCLTDIRV</sequence>
<dbReference type="AlphaFoldDB" id="A0A7D6ZH89"/>
<feature type="compositionally biased region" description="Polar residues" evidence="1">
    <location>
        <begin position="32"/>
        <end position="62"/>
    </location>
</feature>
<name>A0A7D6ZH89_9NOCA</name>
<keyword evidence="2" id="KW-0732">Signal</keyword>
<dbReference type="EMBL" id="CP059399">
    <property type="protein sequence ID" value="QLY30447.1"/>
    <property type="molecule type" value="Genomic_DNA"/>
</dbReference>
<accession>A0A7D6ZH89</accession>
<gene>
    <name evidence="3" type="ORF">H0264_35920</name>
</gene>
<proteinExistence type="predicted"/>
<organism evidence="3 4">
    <name type="scientific">Nocardia huaxiensis</name>
    <dbReference type="NCBI Taxonomy" id="2755382"/>
    <lineage>
        <taxon>Bacteria</taxon>
        <taxon>Bacillati</taxon>
        <taxon>Actinomycetota</taxon>
        <taxon>Actinomycetes</taxon>
        <taxon>Mycobacteriales</taxon>
        <taxon>Nocardiaceae</taxon>
        <taxon>Nocardia</taxon>
    </lineage>
</organism>
<feature type="region of interest" description="Disordered" evidence="1">
    <location>
        <begin position="29"/>
        <end position="69"/>
    </location>
</feature>
<evidence type="ECO:0000313" key="4">
    <source>
        <dbReference type="Proteomes" id="UP000515512"/>
    </source>
</evidence>
<protein>
    <recommendedName>
        <fullName evidence="5">Lipoprotein</fullName>
    </recommendedName>
</protein>
<reference evidence="3 4" key="1">
    <citation type="submission" date="2020-07" db="EMBL/GenBank/DDBJ databases">
        <authorList>
            <person name="Zhuang K."/>
            <person name="Ran Y."/>
        </authorList>
    </citation>
    <scope>NUCLEOTIDE SEQUENCE [LARGE SCALE GENOMIC DNA]</scope>
    <source>
        <strain evidence="3 4">WCH-YHL-001</strain>
    </source>
</reference>
<dbReference type="RefSeq" id="WP_181581645.1">
    <property type="nucleotide sequence ID" value="NZ_CP059399.1"/>
</dbReference>
<feature type="chain" id="PRO_5039259654" description="Lipoprotein" evidence="2">
    <location>
        <begin position="24"/>
        <end position="265"/>
    </location>
</feature>
<evidence type="ECO:0000256" key="2">
    <source>
        <dbReference type="SAM" id="SignalP"/>
    </source>
</evidence>
<evidence type="ECO:0008006" key="5">
    <source>
        <dbReference type="Google" id="ProtNLM"/>
    </source>
</evidence>